<sequence length="184" mass="20929">MGRIEDLADSYERNIKAPWQKNLAGAQKAIFVVYAKEDERKLNARIGDFEVRTKGAGYGWRQLDLAPLFPAWMSAEEYRESYFECPEDLQLKLDTEFFDYVVAAVRAELTADDVDENTVVAIYGTSSLYGFLRVSEVLDKSVGDIRGRMVLFFPGTFQQDNYSLLGARDGWNYLATPITLHQGE</sequence>
<organism evidence="1 2">
    <name type="scientific">Stieleria varia</name>
    <dbReference type="NCBI Taxonomy" id="2528005"/>
    <lineage>
        <taxon>Bacteria</taxon>
        <taxon>Pseudomonadati</taxon>
        <taxon>Planctomycetota</taxon>
        <taxon>Planctomycetia</taxon>
        <taxon>Pirellulales</taxon>
        <taxon>Pirellulaceae</taxon>
        <taxon>Stieleria</taxon>
    </lineage>
</organism>
<proteinExistence type="predicted"/>
<evidence type="ECO:0000313" key="1">
    <source>
        <dbReference type="EMBL" id="TWT98566.1"/>
    </source>
</evidence>
<comment type="caution">
    <text evidence="1">The sequence shown here is derived from an EMBL/GenBank/DDBJ whole genome shotgun (WGS) entry which is preliminary data.</text>
</comment>
<evidence type="ECO:0000313" key="2">
    <source>
        <dbReference type="Proteomes" id="UP000320176"/>
    </source>
</evidence>
<dbReference type="EMBL" id="SJPN01000006">
    <property type="protein sequence ID" value="TWT98566.1"/>
    <property type="molecule type" value="Genomic_DNA"/>
</dbReference>
<reference evidence="1 2" key="1">
    <citation type="submission" date="2019-02" db="EMBL/GenBank/DDBJ databases">
        <title>Deep-cultivation of Planctomycetes and their phenomic and genomic characterization uncovers novel biology.</title>
        <authorList>
            <person name="Wiegand S."/>
            <person name="Jogler M."/>
            <person name="Boedeker C."/>
            <person name="Pinto D."/>
            <person name="Vollmers J."/>
            <person name="Rivas-Marin E."/>
            <person name="Kohn T."/>
            <person name="Peeters S.H."/>
            <person name="Heuer A."/>
            <person name="Rast P."/>
            <person name="Oberbeckmann S."/>
            <person name="Bunk B."/>
            <person name="Jeske O."/>
            <person name="Meyerdierks A."/>
            <person name="Storesund J.E."/>
            <person name="Kallscheuer N."/>
            <person name="Luecker S."/>
            <person name="Lage O.M."/>
            <person name="Pohl T."/>
            <person name="Merkel B.J."/>
            <person name="Hornburger P."/>
            <person name="Mueller R.-W."/>
            <person name="Bruemmer F."/>
            <person name="Labrenz M."/>
            <person name="Spormann A.M."/>
            <person name="Op Den Camp H."/>
            <person name="Overmann J."/>
            <person name="Amann R."/>
            <person name="Jetten M.S.M."/>
            <person name="Mascher T."/>
            <person name="Medema M.H."/>
            <person name="Devos D.P."/>
            <person name="Kaster A.-K."/>
            <person name="Ovreas L."/>
            <person name="Rohde M."/>
            <person name="Galperin M.Y."/>
            <person name="Jogler C."/>
        </authorList>
    </citation>
    <scope>NUCLEOTIDE SEQUENCE [LARGE SCALE GENOMIC DNA]</scope>
    <source>
        <strain evidence="1 2">Pla52n</strain>
    </source>
</reference>
<keyword evidence="2" id="KW-1185">Reference proteome</keyword>
<dbReference type="InterPro" id="IPR014858">
    <property type="entry name" value="BrxB"/>
</dbReference>
<name>A0A5C6AGN2_9BACT</name>
<evidence type="ECO:0008006" key="3">
    <source>
        <dbReference type="Google" id="ProtNLM"/>
    </source>
</evidence>
<dbReference type="Proteomes" id="UP000320176">
    <property type="component" value="Unassembled WGS sequence"/>
</dbReference>
<dbReference type="AlphaFoldDB" id="A0A5C6AGN2"/>
<protein>
    <recommendedName>
        <fullName evidence="3">DUF1788 domain-containing protein</fullName>
    </recommendedName>
</protein>
<dbReference type="OrthoDB" id="5430574at2"/>
<gene>
    <name evidence="1" type="ORF">Pla52n_50820</name>
</gene>
<accession>A0A5C6AGN2</accession>
<dbReference type="Pfam" id="PF08747">
    <property type="entry name" value="BrxB"/>
    <property type="match status" value="1"/>
</dbReference>
<dbReference type="RefSeq" id="WP_146522116.1">
    <property type="nucleotide sequence ID" value="NZ_CP151726.1"/>
</dbReference>